<feature type="domain" description="EGF-like" evidence="9">
    <location>
        <begin position="307"/>
        <end position="343"/>
    </location>
</feature>
<dbReference type="Proteomes" id="UP000752696">
    <property type="component" value="Unassembled WGS sequence"/>
</dbReference>
<evidence type="ECO:0000313" key="10">
    <source>
        <dbReference type="EMBL" id="CAD1473754.1"/>
    </source>
</evidence>
<dbReference type="FunFam" id="2.10.25.10:FF:000472">
    <property type="entry name" value="Uncharacterized protein, isoform A"/>
    <property type="match status" value="1"/>
</dbReference>
<dbReference type="PROSITE" id="PS01186">
    <property type="entry name" value="EGF_2"/>
    <property type="match status" value="2"/>
</dbReference>
<dbReference type="GO" id="GO:0048513">
    <property type="term" value="P:animal organ development"/>
    <property type="evidence" value="ECO:0007669"/>
    <property type="project" value="UniProtKB-ARBA"/>
</dbReference>
<feature type="domain" description="Laminin G" evidence="8">
    <location>
        <begin position="1077"/>
        <end position="1292"/>
    </location>
</feature>
<keyword evidence="4 6" id="KW-1015">Disulfide bond</keyword>
<feature type="domain" description="EGF-like" evidence="9">
    <location>
        <begin position="400"/>
        <end position="438"/>
    </location>
</feature>
<evidence type="ECO:0000259" key="9">
    <source>
        <dbReference type="PROSITE" id="PS50026"/>
    </source>
</evidence>
<dbReference type="PANTHER" id="PTHR24044">
    <property type="entry name" value="NOTCH LIGAND FAMILY MEMBER"/>
    <property type="match status" value="1"/>
</dbReference>
<dbReference type="PROSITE" id="PS00022">
    <property type="entry name" value="EGF_1"/>
    <property type="match status" value="5"/>
</dbReference>
<feature type="domain" description="EGF-like" evidence="9">
    <location>
        <begin position="362"/>
        <end position="398"/>
    </location>
</feature>
<reference evidence="10" key="1">
    <citation type="submission" date="2020-07" db="EMBL/GenBank/DDBJ databases">
        <authorList>
            <person name="Nazaruddin N."/>
        </authorList>
    </citation>
    <scope>NUCLEOTIDE SEQUENCE</scope>
</reference>
<evidence type="ECO:0008006" key="12">
    <source>
        <dbReference type="Google" id="ProtNLM"/>
    </source>
</evidence>
<dbReference type="Pfam" id="PF00008">
    <property type="entry name" value="EGF"/>
    <property type="match status" value="3"/>
</dbReference>
<keyword evidence="3" id="KW-0677">Repeat</keyword>
<dbReference type="SUPFAM" id="SSF49899">
    <property type="entry name" value="Concanavalin A-like lectins/glucanases"/>
    <property type="match status" value="2"/>
</dbReference>
<evidence type="ECO:0000256" key="7">
    <source>
        <dbReference type="SAM" id="Phobius"/>
    </source>
</evidence>
<comment type="caution">
    <text evidence="10">The sequence shown here is derived from an EMBL/GenBank/DDBJ whole genome shotgun (WGS) entry which is preliminary data.</text>
</comment>
<dbReference type="GO" id="GO:0009653">
    <property type="term" value="P:anatomical structure morphogenesis"/>
    <property type="evidence" value="ECO:0007669"/>
    <property type="project" value="UniProtKB-ARBA"/>
</dbReference>
<dbReference type="PANTHER" id="PTHR24044:SF506">
    <property type="entry name" value="NEUROGENIC LOCUS NOTCH HOMOLOG PROTEIN 2-LIKE"/>
    <property type="match status" value="1"/>
</dbReference>
<protein>
    <recommendedName>
        <fullName evidence="12">Protein eyes shut</fullName>
    </recommendedName>
</protein>
<feature type="disulfide bond" evidence="6">
    <location>
        <begin position="388"/>
        <end position="397"/>
    </location>
</feature>
<dbReference type="PROSITE" id="PS50026">
    <property type="entry name" value="EGF_3"/>
    <property type="match status" value="6"/>
</dbReference>
<dbReference type="InterPro" id="IPR013032">
    <property type="entry name" value="EGF-like_CS"/>
</dbReference>
<dbReference type="InterPro" id="IPR001791">
    <property type="entry name" value="Laminin_G"/>
</dbReference>
<feature type="transmembrane region" description="Helical" evidence="7">
    <location>
        <begin position="1212"/>
        <end position="1232"/>
    </location>
</feature>
<dbReference type="Gene3D" id="2.60.120.200">
    <property type="match status" value="2"/>
</dbReference>
<dbReference type="GO" id="GO:0005112">
    <property type="term" value="F:Notch binding"/>
    <property type="evidence" value="ECO:0007669"/>
    <property type="project" value="TreeGrafter"/>
</dbReference>
<dbReference type="Gene3D" id="2.10.25.10">
    <property type="entry name" value="Laminin"/>
    <property type="match status" value="7"/>
</dbReference>
<dbReference type="PROSITE" id="PS01187">
    <property type="entry name" value="EGF_CA"/>
    <property type="match status" value="1"/>
</dbReference>
<evidence type="ECO:0000256" key="6">
    <source>
        <dbReference type="PROSITE-ProRule" id="PRU00076"/>
    </source>
</evidence>
<dbReference type="Pfam" id="PF02210">
    <property type="entry name" value="Laminin_G_2"/>
    <property type="match status" value="2"/>
</dbReference>
<feature type="domain" description="EGF-like" evidence="9">
    <location>
        <begin position="268"/>
        <end position="305"/>
    </location>
</feature>
<dbReference type="PROSITE" id="PS50025">
    <property type="entry name" value="LAM_G_DOMAIN"/>
    <property type="match status" value="2"/>
</dbReference>
<feature type="disulfide bond" evidence="6">
    <location>
        <begin position="256"/>
        <end position="265"/>
    </location>
</feature>
<feature type="domain" description="EGF-like" evidence="9">
    <location>
        <begin position="1030"/>
        <end position="1067"/>
    </location>
</feature>
<dbReference type="SMART" id="SM00179">
    <property type="entry name" value="EGF_CA"/>
    <property type="match status" value="6"/>
</dbReference>
<evidence type="ECO:0000256" key="4">
    <source>
        <dbReference type="ARBA" id="ARBA00023157"/>
    </source>
</evidence>
<dbReference type="SUPFAM" id="SSF57196">
    <property type="entry name" value="EGF/Laminin"/>
    <property type="match status" value="5"/>
</dbReference>
<feature type="domain" description="Laminin G" evidence="8">
    <location>
        <begin position="808"/>
        <end position="993"/>
    </location>
</feature>
<gene>
    <name evidence="10" type="ORF">MHI_LOCUS410726</name>
</gene>
<dbReference type="CDD" id="cd00110">
    <property type="entry name" value="LamG"/>
    <property type="match status" value="2"/>
</dbReference>
<dbReference type="InterPro" id="IPR018097">
    <property type="entry name" value="EGF_Ca-bd_CS"/>
</dbReference>
<dbReference type="OrthoDB" id="283575at2759"/>
<keyword evidence="7" id="KW-1133">Transmembrane helix</keyword>
<evidence type="ECO:0000256" key="1">
    <source>
        <dbReference type="ARBA" id="ARBA00022536"/>
    </source>
</evidence>
<sequence length="1310" mass="144593">PAQDLAGRKFEQCNAYLWLQNKLLLLRISASGCASSRDISLFVLESFDNACIDEWGFDLRQWNGPFIVSRTECSLAERKEPEMLVRICGPWLPSIYLGHELRSKYLKNVEINYSTSSRMPYREVLTETFTREKILILATFFLLTIGLSRGLNCSGDPCMYGICLEDANSHSSREYTIALILATVSTVTLESIARSIGMIVGRILASTEGHATMVLQLIIARAVRGINCEQRYSECSNQPCLNNGTCLDYDGITCQCPDGYSGDYCEIDASVCNDTICKNGGECVEGPGFSFFCRCSEGWTGRLCDEDIDECIVSPCKNGGLCINIPASYTCACLFEIQFIIHGINIIKCSSQGYTGKDCDKTVVPCEQNPCVNDAVCLFEDERPVCYCVPDYHGALCELKYDDCESKFANCENGGTCIDGINSFTCACPTFYSGPFCNVYDLPSTFSTIEETLETDNHQRNITITSFPSKSSTLPQTDTTSSSITVSTTVQSTSIPLKSTNRFHTIWYPFLETTSSTDKNFDFLTSSSSTSSSISGSTTESTPFVTDASLTYSVTSKQITETETASLEPRTFHSVSDEIHSIVSTMKVEEYLTQKSIYNETIMTEIMSQENGGRMFTSTSDTSSEASSTTKYIPSAGYYPVVTTSIEKTTEERATTESERNNGPFSTVTSSLNFTELWQNKGLESSTPRVTPQTFTDKWTSIELIKSSTTEMESSTLAFANNISSSVTTSSSVKPIIFDKATTESEHEQFSTKTELPATSKSTITPECHGIVCMESSTVSPTRNDSDASCNCSHREDCKPESTIVRAAFNGKSYARQHVDVEISDDSNATLKIFVRLKTRYKDGIILHIYFDDEKYALVYLEYGSLKFQFSCGLETMLLGEIDSPIDNGYEADIDTRFQYFMKNETNKCSARLLVNGTTAVSGEQILPLRGNLPRHANLHLGGIPLVFSHYFAHVSMGFTGCMDSLKINDIPRHFIHDSIETFQIEDCTSFLCLSNPCQNFGACEEINGAVRCRCIAGISRNRYTGSFCERSTCDENPCALGATCINSPGTGFVCVCPLGTHGLLCEEDTTIMRPSFSVLIPGFSSYVAYGISNSIKDTMELKLKIIPRTYEQISLIAYLGQSGSRRDLSDHLSITYVRGYIMLTWDLGAGVRRIFTNVPLSVTTMATSKHHVAYTIRVGRKGRDAWLAVDGIGNVTGRVIGTMTRLDVSPILYIGNLYTISLIKMIMYVLFCSGGHKSKNFESLPHDLPLHTGFSGCIFDIELRTDTAIYPITNSSPATGRGVGECHRNECIRHLCKNGAVCLNHGATY</sequence>
<dbReference type="CDD" id="cd00054">
    <property type="entry name" value="EGF_CA"/>
    <property type="match status" value="5"/>
</dbReference>
<feature type="disulfide bond" evidence="6">
    <location>
        <begin position="295"/>
        <end position="304"/>
    </location>
</feature>
<keyword evidence="1 6" id="KW-0245">EGF-like domain</keyword>
<dbReference type="InterPro" id="IPR050906">
    <property type="entry name" value="Notch_signaling"/>
</dbReference>
<dbReference type="InterPro" id="IPR000152">
    <property type="entry name" value="EGF-type_Asp/Asn_hydroxyl_site"/>
</dbReference>
<feature type="domain" description="EGF-like" evidence="9">
    <location>
        <begin position="231"/>
        <end position="266"/>
    </location>
</feature>
<comment type="caution">
    <text evidence="6">Lacks conserved residue(s) required for the propagation of feature annotation.</text>
</comment>
<feature type="non-terminal residue" evidence="10">
    <location>
        <position position="1"/>
    </location>
</feature>
<evidence type="ECO:0000313" key="11">
    <source>
        <dbReference type="Proteomes" id="UP000752696"/>
    </source>
</evidence>
<dbReference type="SMART" id="SM00282">
    <property type="entry name" value="LamG"/>
    <property type="match status" value="2"/>
</dbReference>
<feature type="disulfide bond" evidence="6">
    <location>
        <begin position="1057"/>
        <end position="1066"/>
    </location>
</feature>
<keyword evidence="7" id="KW-0472">Membrane</keyword>
<evidence type="ECO:0000256" key="5">
    <source>
        <dbReference type="ARBA" id="ARBA00023180"/>
    </source>
</evidence>
<keyword evidence="5" id="KW-0325">Glycoprotein</keyword>
<dbReference type="InterPro" id="IPR001881">
    <property type="entry name" value="EGF-like_Ca-bd_dom"/>
</dbReference>
<proteinExistence type="predicted"/>
<keyword evidence="7" id="KW-0812">Transmembrane</keyword>
<dbReference type="Pfam" id="PF12661">
    <property type="entry name" value="hEGF"/>
    <property type="match status" value="2"/>
</dbReference>
<accession>A0A6V7H3Z5</accession>
<organism evidence="10 11">
    <name type="scientific">Heterotrigona itama</name>
    <dbReference type="NCBI Taxonomy" id="395501"/>
    <lineage>
        <taxon>Eukaryota</taxon>
        <taxon>Metazoa</taxon>
        <taxon>Ecdysozoa</taxon>
        <taxon>Arthropoda</taxon>
        <taxon>Hexapoda</taxon>
        <taxon>Insecta</taxon>
        <taxon>Pterygota</taxon>
        <taxon>Neoptera</taxon>
        <taxon>Endopterygota</taxon>
        <taxon>Hymenoptera</taxon>
        <taxon>Apocrita</taxon>
        <taxon>Aculeata</taxon>
        <taxon>Apoidea</taxon>
        <taxon>Anthophila</taxon>
        <taxon>Apidae</taxon>
        <taxon>Heterotrigona</taxon>
    </lineage>
</organism>
<evidence type="ECO:0000259" key="8">
    <source>
        <dbReference type="PROSITE" id="PS50025"/>
    </source>
</evidence>
<dbReference type="EMBL" id="CAJDYZ010006842">
    <property type="protein sequence ID" value="CAD1473754.1"/>
    <property type="molecule type" value="Genomic_DNA"/>
</dbReference>
<evidence type="ECO:0000256" key="2">
    <source>
        <dbReference type="ARBA" id="ARBA00022729"/>
    </source>
</evidence>
<keyword evidence="11" id="KW-1185">Reference proteome</keyword>
<feature type="non-terminal residue" evidence="10">
    <location>
        <position position="1310"/>
    </location>
</feature>
<dbReference type="PROSITE" id="PS00010">
    <property type="entry name" value="ASX_HYDROXYL"/>
    <property type="match status" value="2"/>
</dbReference>
<dbReference type="InterPro" id="IPR013320">
    <property type="entry name" value="ConA-like_dom_sf"/>
</dbReference>
<dbReference type="InterPro" id="IPR000742">
    <property type="entry name" value="EGF"/>
</dbReference>
<dbReference type="SMART" id="SM00181">
    <property type="entry name" value="EGF"/>
    <property type="match status" value="7"/>
</dbReference>
<evidence type="ECO:0000256" key="3">
    <source>
        <dbReference type="ARBA" id="ARBA00022737"/>
    </source>
</evidence>
<keyword evidence="2" id="KW-0732">Signal</keyword>
<dbReference type="GO" id="GO:0005509">
    <property type="term" value="F:calcium ion binding"/>
    <property type="evidence" value="ECO:0007669"/>
    <property type="project" value="InterPro"/>
</dbReference>
<name>A0A6V7H3Z5_9HYME</name>
<feature type="disulfide bond" evidence="6">
    <location>
        <begin position="428"/>
        <end position="437"/>
    </location>
</feature>
<dbReference type="GO" id="GO:0030154">
    <property type="term" value="P:cell differentiation"/>
    <property type="evidence" value="ECO:0007669"/>
    <property type="project" value="UniProtKB-ARBA"/>
</dbReference>